<feature type="region of interest" description="Disordered" evidence="1">
    <location>
        <begin position="280"/>
        <end position="343"/>
    </location>
</feature>
<proteinExistence type="predicted"/>
<accession>A0AAV4ZHK2</accession>
<evidence type="ECO:0000256" key="1">
    <source>
        <dbReference type="SAM" id="MobiDB-lite"/>
    </source>
</evidence>
<protein>
    <recommendedName>
        <fullName evidence="4">CobQ/CobB/MinD/ParA nucleotide binding domain-containing protein</fullName>
    </recommendedName>
</protein>
<evidence type="ECO:0008006" key="4">
    <source>
        <dbReference type="Google" id="ProtNLM"/>
    </source>
</evidence>
<evidence type="ECO:0000313" key="3">
    <source>
        <dbReference type="Proteomes" id="UP001055247"/>
    </source>
</evidence>
<comment type="caution">
    <text evidence="2">The sequence shown here is derived from an EMBL/GenBank/DDBJ whole genome shotgun (WGS) entry which is preliminary data.</text>
</comment>
<dbReference type="RefSeq" id="WP_238229673.1">
    <property type="nucleotide sequence ID" value="NZ_BPQO01000004.1"/>
</dbReference>
<keyword evidence="3" id="KW-1185">Reference proteome</keyword>
<dbReference type="Proteomes" id="UP001055247">
    <property type="component" value="Unassembled WGS sequence"/>
</dbReference>
<name>A0AAV4ZHK2_9HYPH</name>
<gene>
    <name evidence="2" type="ORF">BHAOGJBA_1182</name>
</gene>
<reference evidence="2" key="2">
    <citation type="submission" date="2021-08" db="EMBL/GenBank/DDBJ databases">
        <authorList>
            <person name="Tani A."/>
            <person name="Ola A."/>
            <person name="Ogura Y."/>
            <person name="Katsura K."/>
            <person name="Hayashi T."/>
        </authorList>
    </citation>
    <scope>NUCLEOTIDE SEQUENCE</scope>
    <source>
        <strain evidence="2">DSM 16372</strain>
    </source>
</reference>
<sequence length="343" mass="38030">MTEAPAPKICTLIGSNKGGIGKSFIATLYISAHGQVRQSMQKVGEQMDPLVVIEIDNEAKLHATMKERVNFSLRAAPDLSSISRDRRAMERYFNPVFQWWCVGDSLTDLGANVTTPVLDWMRTTAVPELAAERNIHFRFLAVAIPDAQSLRSARQAVETVMDTLGNRVTPVLVFNDMWGIDHASGFTPYQDNPDLLELETYRREGRMLRVDVPFCDSQLMEYGRAHNLSVLDVWQREAHIARELGLDDLSQRTEKHRLLKWLCEVQHGFGPLFARPAAPAEPVPAAPAPVQQSPTAQPSAPRAAQPAAAATRITPAQHGMRPRLEPQFGQPERSSDPRGGLAA</sequence>
<reference evidence="2" key="1">
    <citation type="journal article" date="2016" name="Front. Microbiol.">
        <title>Genome Sequence of the Piezophilic, Mesophilic Sulfate-Reducing Bacterium Desulfovibrio indicus J2T.</title>
        <authorList>
            <person name="Cao J."/>
            <person name="Maignien L."/>
            <person name="Shao Z."/>
            <person name="Alain K."/>
            <person name="Jebbar M."/>
        </authorList>
    </citation>
    <scope>NUCLEOTIDE SEQUENCE</scope>
    <source>
        <strain evidence="2">DSM 16372</strain>
    </source>
</reference>
<feature type="compositionally biased region" description="Low complexity" evidence="1">
    <location>
        <begin position="288"/>
        <end position="317"/>
    </location>
</feature>
<evidence type="ECO:0000313" key="2">
    <source>
        <dbReference type="EMBL" id="GJD87677.1"/>
    </source>
</evidence>
<dbReference type="EMBL" id="BPQO01000004">
    <property type="protein sequence ID" value="GJD87677.1"/>
    <property type="molecule type" value="Genomic_DNA"/>
</dbReference>
<dbReference type="AlphaFoldDB" id="A0AAV4ZHK2"/>
<organism evidence="2 3">
    <name type="scientific">Methylobacterium hispanicum</name>
    <dbReference type="NCBI Taxonomy" id="270350"/>
    <lineage>
        <taxon>Bacteria</taxon>
        <taxon>Pseudomonadati</taxon>
        <taxon>Pseudomonadota</taxon>
        <taxon>Alphaproteobacteria</taxon>
        <taxon>Hyphomicrobiales</taxon>
        <taxon>Methylobacteriaceae</taxon>
        <taxon>Methylobacterium</taxon>
    </lineage>
</organism>